<proteinExistence type="predicted"/>
<reference evidence="2 3" key="1">
    <citation type="submission" date="2019-06" db="EMBL/GenBank/DDBJ databases">
        <title>Sequencing the genomes of 1000 actinobacteria strains.</title>
        <authorList>
            <person name="Klenk H.-P."/>
        </authorList>
    </citation>
    <scope>NUCLEOTIDE SEQUENCE [LARGE SCALE GENOMIC DNA]</scope>
    <source>
        <strain evidence="2 3">DSM 41929</strain>
    </source>
</reference>
<dbReference type="RefSeq" id="WP_055704920.1">
    <property type="nucleotide sequence ID" value="NZ_JBPJFI010000001.1"/>
</dbReference>
<evidence type="ECO:0000259" key="1">
    <source>
        <dbReference type="Pfam" id="PF12146"/>
    </source>
</evidence>
<organism evidence="2 3">
    <name type="scientific">Streptomyces puniciscabiei</name>
    <dbReference type="NCBI Taxonomy" id="164348"/>
    <lineage>
        <taxon>Bacteria</taxon>
        <taxon>Bacillati</taxon>
        <taxon>Actinomycetota</taxon>
        <taxon>Actinomycetes</taxon>
        <taxon>Kitasatosporales</taxon>
        <taxon>Streptomycetaceae</taxon>
        <taxon>Streptomyces</taxon>
    </lineage>
</organism>
<gene>
    <name evidence="2" type="ORF">FB563_5884</name>
</gene>
<dbReference type="EMBL" id="VFNX01000001">
    <property type="protein sequence ID" value="TQL00768.1"/>
    <property type="molecule type" value="Genomic_DNA"/>
</dbReference>
<dbReference type="InterPro" id="IPR051044">
    <property type="entry name" value="MAG_DAG_Lipase"/>
</dbReference>
<dbReference type="Pfam" id="PF12146">
    <property type="entry name" value="Hydrolase_4"/>
    <property type="match status" value="1"/>
</dbReference>
<evidence type="ECO:0000313" key="3">
    <source>
        <dbReference type="Proteomes" id="UP000318103"/>
    </source>
</evidence>
<dbReference type="Gene3D" id="3.40.50.1820">
    <property type="entry name" value="alpha/beta hydrolase"/>
    <property type="match status" value="1"/>
</dbReference>
<dbReference type="AlphaFoldDB" id="A0A542UNX0"/>
<dbReference type="Proteomes" id="UP000318103">
    <property type="component" value="Unassembled WGS sequence"/>
</dbReference>
<evidence type="ECO:0000313" key="2">
    <source>
        <dbReference type="EMBL" id="TQL00768.1"/>
    </source>
</evidence>
<protein>
    <submittedName>
        <fullName evidence="2">Putative redox protein</fullName>
    </submittedName>
</protein>
<dbReference type="PANTHER" id="PTHR11614">
    <property type="entry name" value="PHOSPHOLIPASE-RELATED"/>
    <property type="match status" value="1"/>
</dbReference>
<sequence>MSRRSSNIEFVGSQGVPLVARLDLPEETPWAYAVFAPCFTCGKDWLAAARICRELAERGIAVLGVDFTGIGESGGDFADSTFSSDVDDLVRAADHLRENFTAPSLLIGHSLGGAAVLAAAHRIPETAAVATIGAPAEPEHVVHMFGGRREEIERNGEAEVSLGGRVFHIRREFLDDIAAQPQAERIRRLRHALLVLHSPIDETVGVENAQRILDAARHPKSFVAIDGADHLLTDRADARYVATLLAAWAGRYARGSVQAGPA</sequence>
<dbReference type="InterPro" id="IPR029058">
    <property type="entry name" value="AB_hydrolase_fold"/>
</dbReference>
<keyword evidence="3" id="KW-1185">Reference proteome</keyword>
<feature type="domain" description="Serine aminopeptidase S33" evidence="1">
    <location>
        <begin position="49"/>
        <end position="134"/>
    </location>
</feature>
<dbReference type="OrthoDB" id="9789573at2"/>
<name>A0A542UNX0_9ACTN</name>
<dbReference type="SUPFAM" id="SSF53474">
    <property type="entry name" value="alpha/beta-Hydrolases"/>
    <property type="match status" value="1"/>
</dbReference>
<comment type="caution">
    <text evidence="2">The sequence shown here is derived from an EMBL/GenBank/DDBJ whole genome shotgun (WGS) entry which is preliminary data.</text>
</comment>
<accession>A0A542UNX0</accession>
<dbReference type="InterPro" id="IPR022742">
    <property type="entry name" value="Hydrolase_4"/>
</dbReference>